<dbReference type="WBParaSite" id="HPLM_0001351601-mRNA-1">
    <property type="protein sequence ID" value="HPLM_0001351601-mRNA-1"/>
    <property type="gene ID" value="HPLM_0001351601"/>
</dbReference>
<feature type="region of interest" description="Disordered" evidence="1">
    <location>
        <begin position="1"/>
        <end position="25"/>
    </location>
</feature>
<keyword evidence="3" id="KW-1185">Reference proteome</keyword>
<dbReference type="Proteomes" id="UP000268014">
    <property type="component" value="Unassembled WGS sequence"/>
</dbReference>
<dbReference type="EMBL" id="UZAF01018236">
    <property type="protein sequence ID" value="VDO49479.1"/>
    <property type="molecule type" value="Genomic_DNA"/>
</dbReference>
<organism evidence="4">
    <name type="scientific">Haemonchus placei</name>
    <name type="common">Barber's pole worm</name>
    <dbReference type="NCBI Taxonomy" id="6290"/>
    <lineage>
        <taxon>Eukaryota</taxon>
        <taxon>Metazoa</taxon>
        <taxon>Ecdysozoa</taxon>
        <taxon>Nematoda</taxon>
        <taxon>Chromadorea</taxon>
        <taxon>Rhabditida</taxon>
        <taxon>Rhabditina</taxon>
        <taxon>Rhabditomorpha</taxon>
        <taxon>Strongyloidea</taxon>
        <taxon>Trichostrongylidae</taxon>
        <taxon>Haemonchus</taxon>
    </lineage>
</organism>
<evidence type="ECO:0000313" key="2">
    <source>
        <dbReference type="EMBL" id="VDO49479.1"/>
    </source>
</evidence>
<proteinExistence type="predicted"/>
<protein>
    <submittedName>
        <fullName evidence="4">Transposase</fullName>
    </submittedName>
</protein>
<dbReference type="AlphaFoldDB" id="A0A0N4WQ33"/>
<feature type="compositionally biased region" description="Basic and acidic residues" evidence="1">
    <location>
        <begin position="1"/>
        <end position="18"/>
    </location>
</feature>
<gene>
    <name evidence="2" type="ORF">HPLM_LOCUS13508</name>
</gene>
<name>A0A0N4WQ33_HAEPC</name>
<evidence type="ECO:0000313" key="3">
    <source>
        <dbReference type="Proteomes" id="UP000268014"/>
    </source>
</evidence>
<sequence length="68" mass="7290">MSKTMRVETRQVGDRDGTELGGPDLARCRKGNAHVTFSAAWTLAKGGASRVDKKCGELPTTDVAQTRV</sequence>
<evidence type="ECO:0000256" key="1">
    <source>
        <dbReference type="SAM" id="MobiDB-lite"/>
    </source>
</evidence>
<evidence type="ECO:0000313" key="4">
    <source>
        <dbReference type="WBParaSite" id="HPLM_0001351601-mRNA-1"/>
    </source>
</evidence>
<reference evidence="2 3" key="2">
    <citation type="submission" date="2018-11" db="EMBL/GenBank/DDBJ databases">
        <authorList>
            <consortium name="Pathogen Informatics"/>
        </authorList>
    </citation>
    <scope>NUCLEOTIDE SEQUENCE [LARGE SCALE GENOMIC DNA]</scope>
    <source>
        <strain evidence="2 3">MHpl1</strain>
    </source>
</reference>
<reference evidence="4" key="1">
    <citation type="submission" date="2017-02" db="UniProtKB">
        <authorList>
            <consortium name="WormBaseParasite"/>
        </authorList>
    </citation>
    <scope>IDENTIFICATION</scope>
</reference>
<accession>A0A0N4WQ33</accession>